<comment type="catalytic activity">
    <reaction evidence="11">
        <text>2'-deoxyribonucleotide-(2'-deoxyribose 5'-phosphate)-2'-deoxyribonucleotide-DNA = a 3'-end 2'-deoxyribonucleotide-(2,3-dehydro-2,3-deoxyribose 5'-phosphate)-DNA + a 5'-end 5'-phospho-2'-deoxyribonucleoside-DNA + H(+)</text>
        <dbReference type="Rhea" id="RHEA:66592"/>
        <dbReference type="Rhea" id="RHEA-COMP:13180"/>
        <dbReference type="Rhea" id="RHEA-COMP:16897"/>
        <dbReference type="Rhea" id="RHEA-COMP:17067"/>
        <dbReference type="ChEBI" id="CHEBI:15378"/>
        <dbReference type="ChEBI" id="CHEBI:136412"/>
        <dbReference type="ChEBI" id="CHEBI:157695"/>
        <dbReference type="ChEBI" id="CHEBI:167181"/>
        <dbReference type="EC" id="4.2.99.18"/>
    </reaction>
</comment>
<dbReference type="InterPro" id="IPR011257">
    <property type="entry name" value="DNA_glycosylase"/>
</dbReference>
<dbReference type="Pfam" id="PF07934">
    <property type="entry name" value="OGG_N"/>
    <property type="match status" value="1"/>
</dbReference>
<reference evidence="13 14" key="1">
    <citation type="journal article" date="2016" name="Proc. Natl. Acad. Sci. U.S.A.">
        <title>Comparative genomics of biotechnologically important yeasts.</title>
        <authorList>
            <person name="Riley R."/>
            <person name="Haridas S."/>
            <person name="Wolfe K.H."/>
            <person name="Lopes M.R."/>
            <person name="Hittinger C.T."/>
            <person name="Goeker M."/>
            <person name="Salamov A.A."/>
            <person name="Wisecaver J.H."/>
            <person name="Long T.M."/>
            <person name="Calvey C.H."/>
            <person name="Aerts A.L."/>
            <person name="Barry K.W."/>
            <person name="Choi C."/>
            <person name="Clum A."/>
            <person name="Coughlan A.Y."/>
            <person name="Deshpande S."/>
            <person name="Douglass A.P."/>
            <person name="Hanson S.J."/>
            <person name="Klenk H.-P."/>
            <person name="LaButti K.M."/>
            <person name="Lapidus A."/>
            <person name="Lindquist E.A."/>
            <person name="Lipzen A.M."/>
            <person name="Meier-Kolthoff J.P."/>
            <person name="Ohm R.A."/>
            <person name="Otillar R.P."/>
            <person name="Pangilinan J.L."/>
            <person name="Peng Y."/>
            <person name="Rokas A."/>
            <person name="Rosa C.A."/>
            <person name="Scheuner C."/>
            <person name="Sibirny A.A."/>
            <person name="Slot J.C."/>
            <person name="Stielow J.B."/>
            <person name="Sun H."/>
            <person name="Kurtzman C.P."/>
            <person name="Blackwell M."/>
            <person name="Grigoriev I.V."/>
            <person name="Jeffries T.W."/>
        </authorList>
    </citation>
    <scope>NUCLEOTIDE SEQUENCE [LARGE SCALE GENOMIC DNA]</scope>
    <source>
        <strain evidence="13 14">NRRL Y-11557</strain>
    </source>
</reference>
<dbReference type="AlphaFoldDB" id="A0A1E3Q142"/>
<dbReference type="CDD" id="cd00056">
    <property type="entry name" value="ENDO3c"/>
    <property type="match status" value="1"/>
</dbReference>
<dbReference type="InterPro" id="IPR012904">
    <property type="entry name" value="OGG_N"/>
</dbReference>
<dbReference type="SUPFAM" id="SSF48150">
    <property type="entry name" value="DNA-glycosylase"/>
    <property type="match status" value="1"/>
</dbReference>
<dbReference type="GO" id="GO:0003684">
    <property type="term" value="F:damaged DNA binding"/>
    <property type="evidence" value="ECO:0007669"/>
    <property type="project" value="InterPro"/>
</dbReference>
<gene>
    <name evidence="13" type="ORF">LIPSTDRAFT_161167</name>
</gene>
<proteinExistence type="inferred from homology"/>
<dbReference type="PANTHER" id="PTHR10242">
    <property type="entry name" value="8-OXOGUANINE DNA GLYCOSYLASE"/>
    <property type="match status" value="1"/>
</dbReference>
<evidence type="ECO:0000256" key="3">
    <source>
        <dbReference type="ARBA" id="ARBA00012720"/>
    </source>
</evidence>
<evidence type="ECO:0000256" key="7">
    <source>
        <dbReference type="ARBA" id="ARBA00023239"/>
    </source>
</evidence>
<feature type="domain" description="HhH-GPD" evidence="12">
    <location>
        <begin position="128"/>
        <end position="301"/>
    </location>
</feature>
<evidence type="ECO:0000313" key="14">
    <source>
        <dbReference type="Proteomes" id="UP000094385"/>
    </source>
</evidence>
<evidence type="ECO:0000256" key="9">
    <source>
        <dbReference type="ARBA" id="ARBA00023268"/>
    </source>
</evidence>
<evidence type="ECO:0000256" key="6">
    <source>
        <dbReference type="ARBA" id="ARBA00023204"/>
    </source>
</evidence>
<dbReference type="Gene3D" id="3.30.310.40">
    <property type="match status" value="1"/>
</dbReference>
<dbReference type="GO" id="GO:0005634">
    <property type="term" value="C:nucleus"/>
    <property type="evidence" value="ECO:0007669"/>
    <property type="project" value="UniProtKB-SubCell"/>
</dbReference>
<dbReference type="GO" id="GO:0034039">
    <property type="term" value="F:8-oxo-7,8-dihydroguanine DNA N-glycosylase activity"/>
    <property type="evidence" value="ECO:0007669"/>
    <property type="project" value="TreeGrafter"/>
</dbReference>
<keyword evidence="9" id="KW-0511">Multifunctional enzyme</keyword>
<dbReference type="Pfam" id="PF00730">
    <property type="entry name" value="HhH-GPD"/>
    <property type="match status" value="1"/>
</dbReference>
<evidence type="ECO:0000313" key="13">
    <source>
        <dbReference type="EMBL" id="ODQ70872.1"/>
    </source>
</evidence>
<evidence type="ECO:0000259" key="12">
    <source>
        <dbReference type="SMART" id="SM00478"/>
    </source>
</evidence>
<dbReference type="SUPFAM" id="SSF55945">
    <property type="entry name" value="TATA-box binding protein-like"/>
    <property type="match status" value="1"/>
</dbReference>
<sequence>MNKISWNQIKIPVKEICLDAVLPSGQSFRWQKHGQEWVSVLNEVIFILRQEDDYILYRSVTSQTKAELTAPMDIEKVIKDYFNTSIKLSKLYREFGARDRYFQTIAPLFGGIRILRQDPWETLCSFICSSNNSIKRITQMIENICLTFGTYVASYNGVAFYTFPRPGDLCTSSAVVQRLRDLGFGYRAAYVYKTALQVHEWELLGHELSELRGRSYQEVREFLLRFPGVGPKVADCVCLMAFDCHSSVPIDTHIWNIVQKRYAKGAKIRPSKSKALSKATYDDISSHLRGLWGEYAGWAQSVLFISELRKTP</sequence>
<keyword evidence="8" id="KW-0539">Nucleus</keyword>
<evidence type="ECO:0000256" key="2">
    <source>
        <dbReference type="ARBA" id="ARBA00010679"/>
    </source>
</evidence>
<dbReference type="EMBL" id="KV454299">
    <property type="protein sequence ID" value="ODQ70872.1"/>
    <property type="molecule type" value="Genomic_DNA"/>
</dbReference>
<dbReference type="Proteomes" id="UP000094385">
    <property type="component" value="Unassembled WGS sequence"/>
</dbReference>
<evidence type="ECO:0000256" key="5">
    <source>
        <dbReference type="ARBA" id="ARBA00022801"/>
    </source>
</evidence>
<evidence type="ECO:0000256" key="10">
    <source>
        <dbReference type="ARBA" id="ARBA00023295"/>
    </source>
</evidence>
<keyword evidence="5" id="KW-0378">Hydrolase</keyword>
<dbReference type="OrthoDB" id="238681at2759"/>
<evidence type="ECO:0000256" key="8">
    <source>
        <dbReference type="ARBA" id="ARBA00023242"/>
    </source>
</evidence>
<dbReference type="Gene3D" id="1.10.1670.10">
    <property type="entry name" value="Helix-hairpin-Helix base-excision DNA repair enzymes (C-terminal)"/>
    <property type="match status" value="1"/>
</dbReference>
<dbReference type="GO" id="GO:0140078">
    <property type="term" value="F:class I DNA-(apurinic or apyrimidinic site) endonuclease activity"/>
    <property type="evidence" value="ECO:0007669"/>
    <property type="project" value="UniProtKB-EC"/>
</dbReference>
<evidence type="ECO:0000256" key="1">
    <source>
        <dbReference type="ARBA" id="ARBA00004123"/>
    </source>
</evidence>
<keyword evidence="14" id="KW-1185">Reference proteome</keyword>
<dbReference type="PANTHER" id="PTHR10242:SF2">
    <property type="entry name" value="N-GLYCOSYLASE_DNA LYASE"/>
    <property type="match status" value="1"/>
</dbReference>
<organism evidence="13 14">
    <name type="scientific">Lipomyces starkeyi NRRL Y-11557</name>
    <dbReference type="NCBI Taxonomy" id="675824"/>
    <lineage>
        <taxon>Eukaryota</taxon>
        <taxon>Fungi</taxon>
        <taxon>Dikarya</taxon>
        <taxon>Ascomycota</taxon>
        <taxon>Saccharomycotina</taxon>
        <taxon>Lipomycetes</taxon>
        <taxon>Lipomycetales</taxon>
        <taxon>Lipomycetaceae</taxon>
        <taxon>Lipomyces</taxon>
    </lineage>
</organism>
<dbReference type="InterPro" id="IPR003265">
    <property type="entry name" value="HhH-GPD_domain"/>
</dbReference>
<dbReference type="FunFam" id="1.10.1670.10:FF:000005">
    <property type="entry name" value="N-glycosylase/DNA lyase OGG1"/>
    <property type="match status" value="1"/>
</dbReference>
<dbReference type="SMART" id="SM00478">
    <property type="entry name" value="ENDO3c"/>
    <property type="match status" value="1"/>
</dbReference>
<dbReference type="Gene3D" id="1.10.340.30">
    <property type="entry name" value="Hypothetical protein, domain 2"/>
    <property type="match status" value="1"/>
</dbReference>
<keyword evidence="10" id="KW-0326">Glycosidase</keyword>
<evidence type="ECO:0000256" key="4">
    <source>
        <dbReference type="ARBA" id="ARBA00022763"/>
    </source>
</evidence>
<dbReference type="InterPro" id="IPR052054">
    <property type="entry name" value="Oxidative_DNA_repair_enzyme"/>
</dbReference>
<evidence type="ECO:0000256" key="11">
    <source>
        <dbReference type="ARBA" id="ARBA00044632"/>
    </source>
</evidence>
<dbReference type="GO" id="GO:0006285">
    <property type="term" value="P:base-excision repair, AP site formation"/>
    <property type="evidence" value="ECO:0007669"/>
    <property type="project" value="TreeGrafter"/>
</dbReference>
<keyword evidence="7" id="KW-0456">Lyase</keyword>
<comment type="similarity">
    <text evidence="2">Belongs to the type-1 OGG1 family.</text>
</comment>
<name>A0A1E3Q142_LIPST</name>
<dbReference type="GO" id="GO:0006289">
    <property type="term" value="P:nucleotide-excision repair"/>
    <property type="evidence" value="ECO:0007669"/>
    <property type="project" value="InterPro"/>
</dbReference>
<keyword evidence="6" id="KW-0234">DNA repair</keyword>
<keyword evidence="4" id="KW-0227">DNA damage</keyword>
<comment type="subcellular location">
    <subcellularLocation>
        <location evidence="1">Nucleus</location>
    </subcellularLocation>
</comment>
<dbReference type="InterPro" id="IPR023170">
    <property type="entry name" value="HhH_base_excis_C"/>
</dbReference>
<dbReference type="EC" id="4.2.99.18" evidence="3"/>
<dbReference type="STRING" id="675824.A0A1E3Q142"/>
<protein>
    <recommendedName>
        <fullName evidence="3">DNA-(apurinic or apyrimidinic site) lyase</fullName>
        <ecNumber evidence="3">4.2.99.18</ecNumber>
    </recommendedName>
</protein>
<accession>A0A1E3Q142</accession>